<dbReference type="SUPFAM" id="SSF52047">
    <property type="entry name" value="RNI-like"/>
    <property type="match status" value="1"/>
</dbReference>
<sequence length="499" mass="57256">MSLADILPEDIWRTIASHLSAQKRRQMISLNRVFFNVALEERYYEVQWITLDWRTLETLVRLQEPMVARKVRRLHIRAWFIEHLLKRDALLSPGTIVKYKVATWTSFLCNFLNPPAKHISPNLLGDALSTQNAGRYYRSLKNTLEAQNPSIPSSHVIIRSMVNAITGMAGVTEYHFEWRDLPLNNDTRMFLTLSVTVFRINLHSLVLSAQISKFEHLLKNTSFPYLEELNLHFDYAPCIASQDGHESINKEEDILLHAVIPFINSHKTYLHSLKISSAASADLSSFFLALGTFPSLRRYAVQLNFDQAHLSVPTSLTQTLTAHASTLLHVQLKPYGFDVTSPPLPLQRTMSELWKPVLNNPRSLTNLESLTMPSCNQRDMLILLRRNSNTLSHLCLLGRFLGYQDVVDVVDVFSHRPYALKHLHVEIDVLGKQVIGLLARRLPGLKTLILVFNRLMDVDSSDLVCSSAPELLKKYVHFWLPYIVRSSVRYERRLQVCIL</sequence>
<protein>
    <recommendedName>
        <fullName evidence="3">F-box domain-containing protein</fullName>
    </recommendedName>
</protein>
<name>A0A5C3M081_9AGAR</name>
<accession>A0A5C3M081</accession>
<dbReference type="OrthoDB" id="2987979at2759"/>
<proteinExistence type="predicted"/>
<gene>
    <name evidence="1" type="ORF">BDQ12DRAFT_605859</name>
</gene>
<evidence type="ECO:0000313" key="1">
    <source>
        <dbReference type="EMBL" id="TFK38395.1"/>
    </source>
</evidence>
<organism evidence="1 2">
    <name type="scientific">Crucibulum laeve</name>
    <dbReference type="NCBI Taxonomy" id="68775"/>
    <lineage>
        <taxon>Eukaryota</taxon>
        <taxon>Fungi</taxon>
        <taxon>Dikarya</taxon>
        <taxon>Basidiomycota</taxon>
        <taxon>Agaricomycotina</taxon>
        <taxon>Agaricomycetes</taxon>
        <taxon>Agaricomycetidae</taxon>
        <taxon>Agaricales</taxon>
        <taxon>Agaricineae</taxon>
        <taxon>Nidulariaceae</taxon>
        <taxon>Crucibulum</taxon>
    </lineage>
</organism>
<dbReference type="Gene3D" id="3.80.10.10">
    <property type="entry name" value="Ribonuclease Inhibitor"/>
    <property type="match status" value="1"/>
</dbReference>
<dbReference type="InterPro" id="IPR032675">
    <property type="entry name" value="LRR_dom_sf"/>
</dbReference>
<evidence type="ECO:0008006" key="3">
    <source>
        <dbReference type="Google" id="ProtNLM"/>
    </source>
</evidence>
<reference evidence="1 2" key="1">
    <citation type="journal article" date="2019" name="Nat. Ecol. Evol.">
        <title>Megaphylogeny resolves global patterns of mushroom evolution.</title>
        <authorList>
            <person name="Varga T."/>
            <person name="Krizsan K."/>
            <person name="Foldi C."/>
            <person name="Dima B."/>
            <person name="Sanchez-Garcia M."/>
            <person name="Sanchez-Ramirez S."/>
            <person name="Szollosi G.J."/>
            <person name="Szarkandi J.G."/>
            <person name="Papp V."/>
            <person name="Albert L."/>
            <person name="Andreopoulos W."/>
            <person name="Angelini C."/>
            <person name="Antonin V."/>
            <person name="Barry K.W."/>
            <person name="Bougher N.L."/>
            <person name="Buchanan P."/>
            <person name="Buyck B."/>
            <person name="Bense V."/>
            <person name="Catcheside P."/>
            <person name="Chovatia M."/>
            <person name="Cooper J."/>
            <person name="Damon W."/>
            <person name="Desjardin D."/>
            <person name="Finy P."/>
            <person name="Geml J."/>
            <person name="Haridas S."/>
            <person name="Hughes K."/>
            <person name="Justo A."/>
            <person name="Karasinski D."/>
            <person name="Kautmanova I."/>
            <person name="Kiss B."/>
            <person name="Kocsube S."/>
            <person name="Kotiranta H."/>
            <person name="LaButti K.M."/>
            <person name="Lechner B.E."/>
            <person name="Liimatainen K."/>
            <person name="Lipzen A."/>
            <person name="Lukacs Z."/>
            <person name="Mihaltcheva S."/>
            <person name="Morgado L.N."/>
            <person name="Niskanen T."/>
            <person name="Noordeloos M.E."/>
            <person name="Ohm R.A."/>
            <person name="Ortiz-Santana B."/>
            <person name="Ovrebo C."/>
            <person name="Racz N."/>
            <person name="Riley R."/>
            <person name="Savchenko A."/>
            <person name="Shiryaev A."/>
            <person name="Soop K."/>
            <person name="Spirin V."/>
            <person name="Szebenyi C."/>
            <person name="Tomsovsky M."/>
            <person name="Tulloss R.E."/>
            <person name="Uehling J."/>
            <person name="Grigoriev I.V."/>
            <person name="Vagvolgyi C."/>
            <person name="Papp T."/>
            <person name="Martin F.M."/>
            <person name="Miettinen O."/>
            <person name="Hibbett D.S."/>
            <person name="Nagy L.G."/>
        </authorList>
    </citation>
    <scope>NUCLEOTIDE SEQUENCE [LARGE SCALE GENOMIC DNA]</scope>
    <source>
        <strain evidence="1 2">CBS 166.37</strain>
    </source>
</reference>
<dbReference type="AlphaFoldDB" id="A0A5C3M081"/>
<dbReference type="Proteomes" id="UP000308652">
    <property type="component" value="Unassembled WGS sequence"/>
</dbReference>
<evidence type="ECO:0000313" key="2">
    <source>
        <dbReference type="Proteomes" id="UP000308652"/>
    </source>
</evidence>
<keyword evidence="2" id="KW-1185">Reference proteome</keyword>
<dbReference type="EMBL" id="ML213603">
    <property type="protein sequence ID" value="TFK38395.1"/>
    <property type="molecule type" value="Genomic_DNA"/>
</dbReference>